<keyword evidence="3 7" id="KW-0547">Nucleotide-binding</keyword>
<dbReference type="Pfam" id="PF01656">
    <property type="entry name" value="CbiA"/>
    <property type="match status" value="1"/>
</dbReference>
<dbReference type="Gene3D" id="3.40.50.880">
    <property type="match status" value="1"/>
</dbReference>
<comment type="pathway">
    <text evidence="7">Cofactor biosynthesis; adenosylcobalamin biosynthesis; cob(II)yrinate a,c-diamide from sirohydrochlorin (anaerobic route): step 10/10.</text>
</comment>
<dbReference type="NCBIfam" id="NF002204">
    <property type="entry name" value="PRK01077.1"/>
    <property type="match status" value="1"/>
</dbReference>
<dbReference type="GO" id="GO:0005524">
    <property type="term" value="F:ATP binding"/>
    <property type="evidence" value="ECO:0007669"/>
    <property type="project" value="UniProtKB-UniRule"/>
</dbReference>
<dbReference type="NCBIfam" id="TIGR00379">
    <property type="entry name" value="cobB"/>
    <property type="match status" value="1"/>
</dbReference>
<evidence type="ECO:0000256" key="2">
    <source>
        <dbReference type="ARBA" id="ARBA00022598"/>
    </source>
</evidence>
<keyword evidence="7" id="KW-0169">Cobalamin biosynthesis</keyword>
<feature type="site" description="Increases nucleophilicity of active site Cys" evidence="7">
    <location>
        <position position="434"/>
    </location>
</feature>
<dbReference type="InterPro" id="IPR011698">
    <property type="entry name" value="GATase_3"/>
</dbReference>
<comment type="similarity">
    <text evidence="7">Belongs to the CobB/CbiA family.</text>
</comment>
<gene>
    <name evidence="7" type="primary">cbiA</name>
    <name evidence="10" type="ORF">SAMN05216366_10275</name>
</gene>
<dbReference type="GO" id="GO:0042242">
    <property type="term" value="F:cobyrinic acid a,c-diamide synthase activity"/>
    <property type="evidence" value="ECO:0007669"/>
    <property type="project" value="UniProtKB-UniRule"/>
</dbReference>
<dbReference type="RefSeq" id="WP_074571035.1">
    <property type="nucleotide sequence ID" value="NZ_FNJQ01000002.1"/>
</dbReference>
<dbReference type="PROSITE" id="PS51274">
    <property type="entry name" value="GATASE_COBBQ"/>
    <property type="match status" value="1"/>
</dbReference>
<evidence type="ECO:0000313" key="11">
    <source>
        <dbReference type="Proteomes" id="UP000182412"/>
    </source>
</evidence>
<dbReference type="PANTHER" id="PTHR43873:SF1">
    <property type="entry name" value="COBYRINATE A,C-DIAMIDE SYNTHASE"/>
    <property type="match status" value="1"/>
</dbReference>
<evidence type="ECO:0000259" key="9">
    <source>
        <dbReference type="Pfam" id="PF07685"/>
    </source>
</evidence>
<dbReference type="GO" id="GO:0009236">
    <property type="term" value="P:cobalamin biosynthetic process"/>
    <property type="evidence" value="ECO:0007669"/>
    <property type="project" value="UniProtKB-UniRule"/>
</dbReference>
<evidence type="ECO:0000259" key="8">
    <source>
        <dbReference type="Pfam" id="PF01656"/>
    </source>
</evidence>
<dbReference type="InterPro" id="IPR004484">
    <property type="entry name" value="CbiA/CobB_synth"/>
</dbReference>
<dbReference type="InterPro" id="IPR027417">
    <property type="entry name" value="P-loop_NTPase"/>
</dbReference>
<protein>
    <recommendedName>
        <fullName evidence="7">Cobyrinate a,c-diamide synthase</fullName>
        <ecNumber evidence="7">6.3.5.11</ecNumber>
    </recommendedName>
    <alternativeName>
        <fullName evidence="7">Cobyrinic acid a,c-diamide synthetase</fullName>
    </alternativeName>
</protein>
<dbReference type="InterPro" id="IPR002586">
    <property type="entry name" value="CobQ/CobB/MinD/ParA_Nub-bd_dom"/>
</dbReference>
<dbReference type="Proteomes" id="UP000182412">
    <property type="component" value="Unassembled WGS sequence"/>
</dbReference>
<dbReference type="CDD" id="cd03130">
    <property type="entry name" value="GATase1_CobB"/>
    <property type="match status" value="1"/>
</dbReference>
<evidence type="ECO:0000256" key="1">
    <source>
        <dbReference type="ARBA" id="ARBA00001946"/>
    </source>
</evidence>
<dbReference type="Pfam" id="PF07685">
    <property type="entry name" value="GATase_3"/>
    <property type="match status" value="1"/>
</dbReference>
<comment type="cofactor">
    <cofactor evidence="1 7">
        <name>Mg(2+)</name>
        <dbReference type="ChEBI" id="CHEBI:18420"/>
    </cofactor>
</comment>
<feature type="domain" description="CobQ/CobB/MinD/ParA nucleotide binding" evidence="8">
    <location>
        <begin position="10"/>
        <end position="193"/>
    </location>
</feature>
<dbReference type="Gene3D" id="3.40.50.300">
    <property type="entry name" value="P-loop containing nucleotide triphosphate hydrolases"/>
    <property type="match status" value="2"/>
</dbReference>
<dbReference type="CDD" id="cd05388">
    <property type="entry name" value="CobB_N"/>
    <property type="match status" value="1"/>
</dbReference>
<keyword evidence="2 7" id="KW-0436">Ligase</keyword>
<accession>A0A1H0MWZ9</accession>
<evidence type="ECO:0000256" key="7">
    <source>
        <dbReference type="HAMAP-Rule" id="MF_00027"/>
    </source>
</evidence>
<dbReference type="UniPathway" id="UPA00148">
    <property type="reaction ID" value="UER00231"/>
</dbReference>
<evidence type="ECO:0000313" key="10">
    <source>
        <dbReference type="EMBL" id="SDO84796.1"/>
    </source>
</evidence>
<dbReference type="HAMAP" id="MF_00027">
    <property type="entry name" value="CobB_CbiA"/>
    <property type="match status" value="1"/>
</dbReference>
<name>A0A1H0MWZ9_SELRU</name>
<keyword evidence="6 7" id="KW-0315">Glutamine amidotransferase</keyword>
<feature type="active site" description="Nucleophile" evidence="7">
    <location>
        <position position="330"/>
    </location>
</feature>
<evidence type="ECO:0000256" key="5">
    <source>
        <dbReference type="ARBA" id="ARBA00022842"/>
    </source>
</evidence>
<comment type="domain">
    <text evidence="7">Comprises of two domains. The C-terminal domain contains the binding site for glutamine and catalyzes the hydrolysis of this substrate to glutamate and ammonia. The N-terminal domain is anticipated to bind ATP and cobyrinate and catalyzes the ultimate synthesis of the diamide product. The ammonia produced via the glutaminase domain is probably translocated to the adjacent domain via a molecular tunnel, where it reacts with an activated intermediate.</text>
</comment>
<evidence type="ECO:0000256" key="3">
    <source>
        <dbReference type="ARBA" id="ARBA00022741"/>
    </source>
</evidence>
<dbReference type="EMBL" id="FNJQ01000002">
    <property type="protein sequence ID" value="SDO84796.1"/>
    <property type="molecule type" value="Genomic_DNA"/>
</dbReference>
<dbReference type="SUPFAM" id="SSF52540">
    <property type="entry name" value="P-loop containing nucleoside triphosphate hydrolases"/>
    <property type="match status" value="1"/>
</dbReference>
<feature type="domain" description="CobB/CobQ-like glutamine amidotransferase" evidence="9">
    <location>
        <begin position="248"/>
        <end position="438"/>
    </location>
</feature>
<reference evidence="10 11" key="1">
    <citation type="submission" date="2016-10" db="EMBL/GenBank/DDBJ databases">
        <authorList>
            <person name="de Groot N.N."/>
        </authorList>
    </citation>
    <scope>NUCLEOTIDE SEQUENCE [LARGE SCALE GENOMIC DNA]</scope>
    <source>
        <strain evidence="10 11">S137</strain>
    </source>
</reference>
<dbReference type="EC" id="6.3.5.11" evidence="7"/>
<organism evidence="10 11">
    <name type="scientific">Selenomonas ruminantium</name>
    <dbReference type="NCBI Taxonomy" id="971"/>
    <lineage>
        <taxon>Bacteria</taxon>
        <taxon>Bacillati</taxon>
        <taxon>Bacillota</taxon>
        <taxon>Negativicutes</taxon>
        <taxon>Selenomonadales</taxon>
        <taxon>Selenomonadaceae</taxon>
        <taxon>Selenomonas</taxon>
    </lineage>
</organism>
<dbReference type="OrthoDB" id="9764035at2"/>
<dbReference type="AlphaFoldDB" id="A0A1H0MWZ9"/>
<keyword evidence="4 7" id="KW-0067">ATP-binding</keyword>
<dbReference type="InterPro" id="IPR029062">
    <property type="entry name" value="Class_I_gatase-like"/>
</dbReference>
<comment type="miscellaneous">
    <text evidence="7">The a and c carboxylates of cobyrinate are activated for nucleophilic attack via formation of a phosphorylated intermediate by ATP. CbiA catalyzes first the amidation of the c-carboxylate, and then that of the a-carboxylate.</text>
</comment>
<proteinExistence type="inferred from homology"/>
<sequence>MKKLKDIPRLVIAATQSGAGKTTIVTGLLAALRQKGLKVQSFKAGPDYIDPGYHALASGRPAHNLDSWLTPAEKLPEILTEEAADADIAIIEGVMGLYDGGRQGISSTAEIARLLKAPVLLVIDAKSMGASAAAIAQGFRAYDPEVQLVGVILNRLGSATHEAMIREAMAGIDMEVFGALHRDETLHMPERHLGLLPVEENQERELIDHMGRAVGSSLDLDKLLALARSAVPLPVAAEESAPGAYRCRIGIARDEAFSFYYPASIKVLAQSGAKIVPFSPLHDEALPDVDGLFIGGGFPEMFAEQLTANAALRCQIRQQAGAGMPMLAECGGYMYLMESLQDFAGKVHEMAGVFAGQAVMKEKLQMVGYVEAELQQDSLLGKAGVKLKGHEFHFSTEKEPVSPAKAPFVFRKLRNNLEYPAGQQVHHVLGSYLHLHFAGCSEAAACFVQQCIAYGKKRGHDDGEI</sequence>
<comment type="catalytic activity">
    <reaction evidence="7">
        <text>cob(II)yrinate + 2 L-glutamine + 2 ATP + 2 H2O = cob(II)yrinate a,c diamide + 2 L-glutamate + 2 ADP + 2 phosphate + 2 H(+)</text>
        <dbReference type="Rhea" id="RHEA:26289"/>
        <dbReference type="ChEBI" id="CHEBI:15377"/>
        <dbReference type="ChEBI" id="CHEBI:15378"/>
        <dbReference type="ChEBI" id="CHEBI:29985"/>
        <dbReference type="ChEBI" id="CHEBI:30616"/>
        <dbReference type="ChEBI" id="CHEBI:43474"/>
        <dbReference type="ChEBI" id="CHEBI:58359"/>
        <dbReference type="ChEBI" id="CHEBI:58537"/>
        <dbReference type="ChEBI" id="CHEBI:58894"/>
        <dbReference type="ChEBI" id="CHEBI:456216"/>
        <dbReference type="EC" id="6.3.5.11"/>
    </reaction>
</comment>
<dbReference type="PANTHER" id="PTHR43873">
    <property type="entry name" value="COBYRINATE A,C-DIAMIDE SYNTHASE"/>
    <property type="match status" value="1"/>
</dbReference>
<keyword evidence="5 7" id="KW-0460">Magnesium</keyword>
<comment type="function">
    <text evidence="7">Catalyzes the ATP-dependent amidation of the two carboxylate groups at positions a and c of cobyrinate, using either L-glutamine or ammonia as the nitrogen source.</text>
</comment>
<evidence type="ECO:0000256" key="4">
    <source>
        <dbReference type="ARBA" id="ARBA00022840"/>
    </source>
</evidence>
<dbReference type="SUPFAM" id="SSF52317">
    <property type="entry name" value="Class I glutamine amidotransferase-like"/>
    <property type="match status" value="1"/>
</dbReference>
<evidence type="ECO:0000256" key="6">
    <source>
        <dbReference type="ARBA" id="ARBA00022962"/>
    </source>
</evidence>